<keyword evidence="2" id="KW-1185">Reference proteome</keyword>
<dbReference type="AlphaFoldDB" id="A0A1P8WAY5"/>
<accession>A0A1P8WAY5</accession>
<organism evidence="1 2">
    <name type="scientific">Fuerstiella marisgermanici</name>
    <dbReference type="NCBI Taxonomy" id="1891926"/>
    <lineage>
        <taxon>Bacteria</taxon>
        <taxon>Pseudomonadati</taxon>
        <taxon>Planctomycetota</taxon>
        <taxon>Planctomycetia</taxon>
        <taxon>Planctomycetales</taxon>
        <taxon>Planctomycetaceae</taxon>
        <taxon>Fuerstiella</taxon>
    </lineage>
</organism>
<evidence type="ECO:0000313" key="1">
    <source>
        <dbReference type="EMBL" id="APZ91219.1"/>
    </source>
</evidence>
<proteinExistence type="predicted"/>
<gene>
    <name evidence="1" type="ORF">Fuma_00805</name>
</gene>
<reference evidence="1 2" key="1">
    <citation type="journal article" date="2016" name="Front. Microbiol.">
        <title>Fuerstia marisgermanicae gen. nov., sp. nov., an Unusual Member of the Phylum Planctomycetes from the German Wadden Sea.</title>
        <authorList>
            <person name="Kohn T."/>
            <person name="Heuer A."/>
            <person name="Jogler M."/>
            <person name="Vollmers J."/>
            <person name="Boedeker C."/>
            <person name="Bunk B."/>
            <person name="Rast P."/>
            <person name="Borchert D."/>
            <person name="Glockner I."/>
            <person name="Freese H.M."/>
            <person name="Klenk H.P."/>
            <person name="Overmann J."/>
            <person name="Kaster A.K."/>
            <person name="Rohde M."/>
            <person name="Wiegand S."/>
            <person name="Jogler C."/>
        </authorList>
    </citation>
    <scope>NUCLEOTIDE SEQUENCE [LARGE SCALE GENOMIC DNA]</scope>
    <source>
        <strain evidence="1 2">NH11</strain>
    </source>
</reference>
<protein>
    <submittedName>
        <fullName evidence="1">Uncharacterized protein</fullName>
    </submittedName>
</protein>
<sequence length="134" mass="15480">MEQDESCCLICYRDRVEKWVCGTKVRNEVTSNEYSDWIDSFTSPDHEHVWAGSTTYHRARWFGGTSIGCGGVATIPRMFEQRSLLGEAKSQQLVLKYHELLRQQSPRIDLNELAQFVDIVVQDPDKLLKLETEN</sequence>
<dbReference type="KEGG" id="fmr:Fuma_00805"/>
<dbReference type="EMBL" id="CP017641">
    <property type="protein sequence ID" value="APZ91219.1"/>
    <property type="molecule type" value="Genomic_DNA"/>
</dbReference>
<dbReference type="Proteomes" id="UP000187735">
    <property type="component" value="Chromosome"/>
</dbReference>
<evidence type="ECO:0000313" key="2">
    <source>
        <dbReference type="Proteomes" id="UP000187735"/>
    </source>
</evidence>
<name>A0A1P8WAY5_9PLAN</name>